<organism evidence="5 6">
    <name type="scientific">Streptomyces thermolineatus</name>
    <dbReference type="NCBI Taxonomy" id="44033"/>
    <lineage>
        <taxon>Bacteria</taxon>
        <taxon>Bacillati</taxon>
        <taxon>Actinomycetota</taxon>
        <taxon>Actinomycetes</taxon>
        <taxon>Kitasatosporales</taxon>
        <taxon>Streptomycetaceae</taxon>
        <taxon>Streptomyces</taxon>
    </lineage>
</organism>
<dbReference type="EMBL" id="BAAATA010000043">
    <property type="protein sequence ID" value="GAA2507967.1"/>
    <property type="molecule type" value="Genomic_DNA"/>
</dbReference>
<dbReference type="Proteomes" id="UP001501358">
    <property type="component" value="Unassembled WGS sequence"/>
</dbReference>
<dbReference type="SUPFAM" id="SSF52788">
    <property type="entry name" value="Phosphotyrosine protein phosphatases I"/>
    <property type="match status" value="1"/>
</dbReference>
<dbReference type="InterPro" id="IPR017867">
    <property type="entry name" value="Tyr_phospatase_low_mol_wt"/>
</dbReference>
<evidence type="ECO:0000259" key="4">
    <source>
        <dbReference type="SMART" id="SM00226"/>
    </source>
</evidence>
<comment type="similarity">
    <text evidence="1">Belongs to the low molecular weight phosphotyrosine protein phosphatase family.</text>
</comment>
<dbReference type="RefSeq" id="WP_344385689.1">
    <property type="nucleotide sequence ID" value="NZ_BAAATA010000043.1"/>
</dbReference>
<accession>A0ABP5ZZT1</accession>
<keyword evidence="2" id="KW-0378">Hydrolase</keyword>
<evidence type="ECO:0000256" key="3">
    <source>
        <dbReference type="ARBA" id="ARBA00022912"/>
    </source>
</evidence>
<sequence>MTAGRPRRLLTVCLGNHCRSPVAAVVLAELGGPAVEVRSAGIRDKWAGHPAHPAMVAAAAARGYGLTAHRGAHVSPGLLEWADAVLAMDTSNLAALRDLADEHTAPKLGLYLGNQDVPDPWGEGPEAFAAVVDLVVDGAARHLP</sequence>
<evidence type="ECO:0000256" key="1">
    <source>
        <dbReference type="ARBA" id="ARBA00011063"/>
    </source>
</evidence>
<keyword evidence="6" id="KW-1185">Reference proteome</keyword>
<name>A0ABP5ZZT1_9ACTN</name>
<proteinExistence type="inferred from homology"/>
<reference evidence="6" key="1">
    <citation type="journal article" date="2019" name="Int. J. Syst. Evol. Microbiol.">
        <title>The Global Catalogue of Microorganisms (GCM) 10K type strain sequencing project: providing services to taxonomists for standard genome sequencing and annotation.</title>
        <authorList>
            <consortium name="The Broad Institute Genomics Platform"/>
            <consortium name="The Broad Institute Genome Sequencing Center for Infectious Disease"/>
            <person name="Wu L."/>
            <person name="Ma J."/>
        </authorList>
    </citation>
    <scope>NUCLEOTIDE SEQUENCE [LARGE SCALE GENOMIC DNA]</scope>
    <source>
        <strain evidence="6">JCM 6307</strain>
    </source>
</reference>
<dbReference type="PANTHER" id="PTHR11717:SF31">
    <property type="entry name" value="LOW MOLECULAR WEIGHT PROTEIN-TYROSINE-PHOSPHATASE ETP-RELATED"/>
    <property type="match status" value="1"/>
</dbReference>
<evidence type="ECO:0000313" key="6">
    <source>
        <dbReference type="Proteomes" id="UP001501358"/>
    </source>
</evidence>
<dbReference type="InterPro" id="IPR023485">
    <property type="entry name" value="Ptyr_pPase"/>
</dbReference>
<dbReference type="Pfam" id="PF01451">
    <property type="entry name" value="LMWPc"/>
    <property type="match status" value="1"/>
</dbReference>
<dbReference type="InterPro" id="IPR050438">
    <property type="entry name" value="LMW_PTPase"/>
</dbReference>
<dbReference type="SMART" id="SM00226">
    <property type="entry name" value="LMWPc"/>
    <property type="match status" value="1"/>
</dbReference>
<comment type="caution">
    <text evidence="5">The sequence shown here is derived from an EMBL/GenBank/DDBJ whole genome shotgun (WGS) entry which is preliminary data.</text>
</comment>
<dbReference type="Gene3D" id="3.40.50.2300">
    <property type="match status" value="1"/>
</dbReference>
<evidence type="ECO:0000313" key="5">
    <source>
        <dbReference type="EMBL" id="GAA2507967.1"/>
    </source>
</evidence>
<evidence type="ECO:0000256" key="2">
    <source>
        <dbReference type="ARBA" id="ARBA00022801"/>
    </source>
</evidence>
<protein>
    <submittedName>
        <fullName evidence="5">Protein-tyrosine-phosphatase</fullName>
    </submittedName>
</protein>
<dbReference type="PANTHER" id="PTHR11717">
    <property type="entry name" value="LOW MOLECULAR WEIGHT PROTEIN TYROSINE PHOSPHATASE"/>
    <property type="match status" value="1"/>
</dbReference>
<dbReference type="PRINTS" id="PR00719">
    <property type="entry name" value="LMWPTPASE"/>
</dbReference>
<feature type="domain" description="Phosphotyrosine protein phosphatase I" evidence="4">
    <location>
        <begin position="7"/>
        <end position="141"/>
    </location>
</feature>
<dbReference type="InterPro" id="IPR036196">
    <property type="entry name" value="Ptyr_pPase_sf"/>
</dbReference>
<gene>
    <name evidence="5" type="ORF">GCM10010406_50690</name>
</gene>
<keyword evidence="3" id="KW-0904">Protein phosphatase</keyword>